<reference evidence="2" key="1">
    <citation type="journal article" date="2016" name="BMC Biol.">
        <title>Parallel evolution of highly conserved plastid genome architecture in red seaweeds and seed plants.</title>
        <authorList>
            <person name="Lee J."/>
            <person name="Cho C.H."/>
            <person name="Park S.I."/>
            <person name="Choi J.W."/>
            <person name="Song H.S."/>
            <person name="West J.A."/>
            <person name="Bhattacharya D."/>
            <person name="Yoon H.S."/>
        </authorList>
    </citation>
    <scope>NUCLEOTIDE SEQUENCE</scope>
</reference>
<evidence type="ECO:0000256" key="1">
    <source>
        <dbReference type="SAM" id="SignalP"/>
    </source>
</evidence>
<reference evidence="2" key="2">
    <citation type="submission" date="2017-07" db="EMBL/GenBank/DDBJ databases">
        <authorList>
            <person name="Sun Z.S."/>
            <person name="Albrecht U."/>
            <person name="Echele G."/>
            <person name="Lee C.C."/>
        </authorList>
    </citation>
    <scope>NUCLEOTIDE SEQUENCE</scope>
</reference>
<evidence type="ECO:0000313" key="2">
    <source>
        <dbReference type="EMBL" id="ASK39670.1"/>
    </source>
</evidence>
<feature type="chain" id="PRO_5012894603" evidence="1">
    <location>
        <begin position="26"/>
        <end position="39"/>
    </location>
</feature>
<keyword evidence="1" id="KW-0732">Signal</keyword>
<feature type="signal peptide" evidence="1">
    <location>
        <begin position="1"/>
        <end position="25"/>
    </location>
</feature>
<organism evidence="2">
    <name type="scientific">Rhodochaete parvula</name>
    <dbReference type="NCBI Taxonomy" id="110510"/>
    <lineage>
        <taxon>Eukaryota</taxon>
        <taxon>Rhodophyta</taxon>
        <taxon>Compsopogonophyceae</taxon>
        <taxon>Rhodochaetales</taxon>
        <taxon>Rhodochaetaceae</taxon>
        <taxon>Rhodochaete</taxon>
    </lineage>
</organism>
<geneLocation type="plastid" evidence="2"/>
<dbReference type="AlphaFoldDB" id="A0A220T0P3"/>
<dbReference type="EMBL" id="KX284728">
    <property type="protein sequence ID" value="ASK39670.1"/>
    <property type="molecule type" value="Genomic_DNA"/>
</dbReference>
<accession>A0A220T0P3</accession>
<name>A0A220T0P3_9RHOD</name>
<protein>
    <submittedName>
        <fullName evidence="2">Preprotein translocase subunit G</fullName>
    </submittedName>
</protein>
<gene>
    <name evidence="2" type="primary">secG</name>
    <name evidence="2" type="ORF">Rhodc_132</name>
</gene>
<sequence>MKILWYFIGFFVILIIMIQNPKAEGAGLTINKVIEKNKI</sequence>
<proteinExistence type="predicted"/>
<keyword evidence="2" id="KW-0934">Plastid</keyword>